<reference evidence="9 10" key="1">
    <citation type="submission" date="2019-03" db="EMBL/GenBank/DDBJ databases">
        <title>Subsurface microbial communities from deep shales in Ohio and West Virginia, USA.</title>
        <authorList>
            <person name="Wrighton K."/>
        </authorList>
    </citation>
    <scope>NUCLEOTIDE SEQUENCE [LARGE SCALE GENOMIC DNA]</scope>
    <source>
        <strain evidence="9 10">MA284_T2</strain>
    </source>
</reference>
<protein>
    <submittedName>
        <fullName evidence="9">Precorrin-4 C11-methyltransferase</fullName>
    </submittedName>
</protein>
<dbReference type="CDD" id="cd03413">
    <property type="entry name" value="CbiK_C"/>
    <property type="match status" value="1"/>
</dbReference>
<gene>
    <name evidence="9" type="ORF">DFR79_10783</name>
</gene>
<evidence type="ECO:0000256" key="1">
    <source>
        <dbReference type="ARBA" id="ARBA00004953"/>
    </source>
</evidence>
<dbReference type="GO" id="GO:0046026">
    <property type="term" value="F:precorrin-4 C11-methyltransferase activity"/>
    <property type="evidence" value="ECO:0007669"/>
    <property type="project" value="InterPro"/>
</dbReference>
<dbReference type="Proteomes" id="UP000295064">
    <property type="component" value="Unassembled WGS sequence"/>
</dbReference>
<dbReference type="PANTHER" id="PTHR45790">
    <property type="entry name" value="SIROHEME SYNTHASE-RELATED"/>
    <property type="match status" value="1"/>
</dbReference>
<evidence type="ECO:0000256" key="4">
    <source>
        <dbReference type="ARBA" id="ARBA00022603"/>
    </source>
</evidence>
<name>A0A4R6LVR0_9FIRM</name>
<dbReference type="InterPro" id="IPR050161">
    <property type="entry name" value="Siro_Cobalamin_biosynth"/>
</dbReference>
<dbReference type="CDD" id="cd03412">
    <property type="entry name" value="CbiK_N"/>
    <property type="match status" value="1"/>
</dbReference>
<keyword evidence="5 7" id="KW-0808">Transferase</keyword>
<proteinExistence type="inferred from homology"/>
<dbReference type="UniPathway" id="UPA00148"/>
<comment type="caution">
    <text evidence="9">The sequence shown here is derived from an EMBL/GenBank/DDBJ whole genome shotgun (WGS) entry which is preliminary data.</text>
</comment>
<evidence type="ECO:0000313" key="10">
    <source>
        <dbReference type="Proteomes" id="UP000295064"/>
    </source>
</evidence>
<evidence type="ECO:0000256" key="2">
    <source>
        <dbReference type="ARBA" id="ARBA00005879"/>
    </source>
</evidence>
<dbReference type="GO" id="GO:0019251">
    <property type="term" value="P:anaerobic cobalamin biosynthetic process"/>
    <property type="evidence" value="ECO:0007669"/>
    <property type="project" value="InterPro"/>
</dbReference>
<dbReference type="CDD" id="cd11641">
    <property type="entry name" value="Precorrin-4_C11-MT"/>
    <property type="match status" value="1"/>
</dbReference>
<dbReference type="InterPro" id="IPR000878">
    <property type="entry name" value="4pyrrol_Mease"/>
</dbReference>
<sequence length="511" mass="56882">MKVYIIGAGAGDPELLTIKGKKAIEASEIIIFAGSLVNREVLKYNKSAKVYNSANLNLDQVIKIIKQAAAEDKNVARIHTGDPSIYGAIKEQIDLLEENEISYEIIPGVSSFLAAAAALAAEYTLPDVSQTVILSRQAGRTSVPEKEKLQSLAQHQASMAIFLSVQMIDEVVDNLAAEYPLATPAAVVSKASWPEEKVIRSTLGEIAAEVKKAGIKKTALILVGDFLDSDYQKSKLYDQKFSHQFRKSQKEKKAILVVSFGTSYPETRKKTIAACEAEIANNYPDYDLKRAFTSGMIIEKLKRRDNIFVDNPAEALEKLYREDYQQVIVQPLHIINGSEYHDLIKAVKKYKNKFRVLKAGQALLTKTEDYFELADTIAAEIKIKDKKKEAVVLMGHGSQHAANSVYSAFDYILKDKGLANYYVGTVEGYPELDQVIKKLKEKDYQKIKLAPLMLVAGDHAQNDMAGEEELSWKKRLEAEGYQVEIQLQGLGEYKGVQQCYINKITGLINES</sequence>
<evidence type="ECO:0000256" key="5">
    <source>
        <dbReference type="ARBA" id="ARBA00022679"/>
    </source>
</evidence>
<evidence type="ECO:0000256" key="6">
    <source>
        <dbReference type="ARBA" id="ARBA00022691"/>
    </source>
</evidence>
<dbReference type="Pfam" id="PF06180">
    <property type="entry name" value="CbiK"/>
    <property type="match status" value="1"/>
</dbReference>
<dbReference type="InterPro" id="IPR014777">
    <property type="entry name" value="4pyrrole_Mease_sub1"/>
</dbReference>
<keyword evidence="3" id="KW-0169">Cobalamin biosynthesis</keyword>
<dbReference type="Pfam" id="PF00590">
    <property type="entry name" value="TP_methylase"/>
    <property type="match status" value="1"/>
</dbReference>
<dbReference type="InterPro" id="IPR014776">
    <property type="entry name" value="4pyrrole_Mease_sub2"/>
</dbReference>
<dbReference type="OrthoDB" id="9815856at2"/>
<evidence type="ECO:0000259" key="8">
    <source>
        <dbReference type="Pfam" id="PF00590"/>
    </source>
</evidence>
<dbReference type="GO" id="GO:0032259">
    <property type="term" value="P:methylation"/>
    <property type="evidence" value="ECO:0007669"/>
    <property type="project" value="UniProtKB-KW"/>
</dbReference>
<feature type="domain" description="Tetrapyrrole methylase" evidence="8">
    <location>
        <begin position="2"/>
        <end position="207"/>
    </location>
</feature>
<dbReference type="PROSITE" id="PS00840">
    <property type="entry name" value="SUMT_2"/>
    <property type="match status" value="1"/>
</dbReference>
<dbReference type="Gene3D" id="3.40.1010.10">
    <property type="entry name" value="Cobalt-precorrin-4 Transmethylase, Domain 1"/>
    <property type="match status" value="1"/>
</dbReference>
<comment type="pathway">
    <text evidence="1">Cofactor biosynthesis; adenosylcobalamin biosynthesis.</text>
</comment>
<comment type="similarity">
    <text evidence="2 7">Belongs to the precorrin methyltransferase family.</text>
</comment>
<dbReference type="GO" id="GO:0016852">
    <property type="term" value="F:sirohydrochlorin cobaltochelatase activity"/>
    <property type="evidence" value="ECO:0007669"/>
    <property type="project" value="InterPro"/>
</dbReference>
<dbReference type="PANTHER" id="PTHR45790:SF4">
    <property type="entry name" value="COBALT-PRECORRIN-4 C(11)-METHYLTRANSFERASE"/>
    <property type="match status" value="1"/>
</dbReference>
<dbReference type="EMBL" id="SNWX01000007">
    <property type="protein sequence ID" value="TDO92175.1"/>
    <property type="molecule type" value="Genomic_DNA"/>
</dbReference>
<dbReference type="SUPFAM" id="SSF53800">
    <property type="entry name" value="Chelatase"/>
    <property type="match status" value="1"/>
</dbReference>
<keyword evidence="6" id="KW-0949">S-adenosyl-L-methionine</keyword>
<dbReference type="InterPro" id="IPR006362">
    <property type="entry name" value="Cbl_synth_CobM/CibF"/>
</dbReference>
<dbReference type="Gene3D" id="3.30.950.10">
    <property type="entry name" value="Methyltransferase, Cobalt-precorrin-4 Transmethylase, Domain 2"/>
    <property type="match status" value="1"/>
</dbReference>
<dbReference type="InterPro" id="IPR010388">
    <property type="entry name" value="Anaerobic_Co-chelatase"/>
</dbReference>
<dbReference type="NCBIfam" id="TIGR01465">
    <property type="entry name" value="cobM_cbiF"/>
    <property type="match status" value="1"/>
</dbReference>
<evidence type="ECO:0000313" key="9">
    <source>
        <dbReference type="EMBL" id="TDO92175.1"/>
    </source>
</evidence>
<evidence type="ECO:0000256" key="7">
    <source>
        <dbReference type="RuleBase" id="RU003960"/>
    </source>
</evidence>
<accession>A0A4R6LVR0</accession>
<evidence type="ECO:0000256" key="3">
    <source>
        <dbReference type="ARBA" id="ARBA00022573"/>
    </source>
</evidence>
<dbReference type="InterPro" id="IPR003043">
    <property type="entry name" value="Uropor_MeTrfase_CS"/>
</dbReference>
<dbReference type="AlphaFoldDB" id="A0A4R6LVR0"/>
<dbReference type="SUPFAM" id="SSF53790">
    <property type="entry name" value="Tetrapyrrole methylase"/>
    <property type="match status" value="1"/>
</dbReference>
<dbReference type="Gene3D" id="3.40.50.1400">
    <property type="match status" value="2"/>
</dbReference>
<organism evidence="9 10">
    <name type="scientific">Halanaerobium saccharolyticum</name>
    <dbReference type="NCBI Taxonomy" id="43595"/>
    <lineage>
        <taxon>Bacteria</taxon>
        <taxon>Bacillati</taxon>
        <taxon>Bacillota</taxon>
        <taxon>Clostridia</taxon>
        <taxon>Halanaerobiales</taxon>
        <taxon>Halanaerobiaceae</taxon>
        <taxon>Halanaerobium</taxon>
    </lineage>
</organism>
<keyword evidence="4 7" id="KW-0489">Methyltransferase</keyword>
<dbReference type="InterPro" id="IPR035996">
    <property type="entry name" value="4pyrrol_Methylase_sf"/>
</dbReference>